<evidence type="ECO:0000313" key="3">
    <source>
        <dbReference type="Proteomes" id="UP001465976"/>
    </source>
</evidence>
<keyword evidence="3" id="KW-1185">Reference proteome</keyword>
<organism evidence="2 3">
    <name type="scientific">Marasmius crinis-equi</name>
    <dbReference type="NCBI Taxonomy" id="585013"/>
    <lineage>
        <taxon>Eukaryota</taxon>
        <taxon>Fungi</taxon>
        <taxon>Dikarya</taxon>
        <taxon>Basidiomycota</taxon>
        <taxon>Agaricomycotina</taxon>
        <taxon>Agaricomycetes</taxon>
        <taxon>Agaricomycetidae</taxon>
        <taxon>Agaricales</taxon>
        <taxon>Marasmiineae</taxon>
        <taxon>Marasmiaceae</taxon>
        <taxon>Marasmius</taxon>
    </lineage>
</organism>
<reference evidence="2 3" key="1">
    <citation type="submission" date="2024-02" db="EMBL/GenBank/DDBJ databases">
        <title>A draft genome for the cacao thread blight pathogen Marasmius crinis-equi.</title>
        <authorList>
            <person name="Cohen S.P."/>
            <person name="Baruah I.K."/>
            <person name="Amoako-Attah I."/>
            <person name="Bukari Y."/>
            <person name="Meinhardt L.W."/>
            <person name="Bailey B.A."/>
        </authorList>
    </citation>
    <scope>NUCLEOTIDE SEQUENCE [LARGE SCALE GENOMIC DNA]</scope>
    <source>
        <strain evidence="2 3">GH-76</strain>
    </source>
</reference>
<keyword evidence="1" id="KW-0175">Coiled coil</keyword>
<evidence type="ECO:0000313" key="2">
    <source>
        <dbReference type="EMBL" id="KAL0572999.1"/>
    </source>
</evidence>
<name>A0ABR3FD22_9AGAR</name>
<comment type="caution">
    <text evidence="2">The sequence shown here is derived from an EMBL/GenBank/DDBJ whole genome shotgun (WGS) entry which is preliminary data.</text>
</comment>
<accession>A0ABR3FD22</accession>
<gene>
    <name evidence="2" type="ORF">V5O48_008966</name>
</gene>
<proteinExistence type="predicted"/>
<protein>
    <submittedName>
        <fullName evidence="2">Uncharacterized protein</fullName>
    </submittedName>
</protein>
<feature type="coiled-coil region" evidence="1">
    <location>
        <begin position="60"/>
        <end position="87"/>
    </location>
</feature>
<evidence type="ECO:0000256" key="1">
    <source>
        <dbReference type="SAM" id="Coils"/>
    </source>
</evidence>
<sequence>MSGHGLKWGREMVNGVDVTELRDELEICDMMGDTAVWCHIHDLDAKMRKARAEVKERLAVAKEDSLRERLEGEMKRLDIEETESRKKIDTERDDWLERARKIRQQMSELGLTPPPKPETVEEAVERQLKEEGWEQQMLRKLSEM</sequence>
<dbReference type="EMBL" id="JBAHYK010000557">
    <property type="protein sequence ID" value="KAL0572999.1"/>
    <property type="molecule type" value="Genomic_DNA"/>
</dbReference>
<dbReference type="Proteomes" id="UP001465976">
    <property type="component" value="Unassembled WGS sequence"/>
</dbReference>